<feature type="compositionally biased region" description="Polar residues" evidence="1">
    <location>
        <begin position="10"/>
        <end position="19"/>
    </location>
</feature>
<sequence>MKRGGGDSIADNTPSTIETEVNLPADGDTWNLLEDPIIEPRRTVVDKPPEQMDIEAEKPVTKPAKKKQNENQIEVINLKIKELVKVKKELRREAESGNNGTGPESLPRNSERPLSQRVPRSRPKIISNIQMVPPKTDVKKVCFPRQIADGNRTDSSQQDWIEVTNKGRGGSRQSKKDSTPYSSRVKKHSGTTPKIAKDNTADKSKVAIRRPPKFAAVMITGHKENFSYADALKKARGSISLEKLEIERTKIRKAANGSLLIE</sequence>
<feature type="compositionally biased region" description="Basic and acidic residues" evidence="1">
    <location>
        <begin position="195"/>
        <end position="205"/>
    </location>
</feature>
<dbReference type="PaxDb" id="67767-A0A0J7JW74"/>
<accession>A0A0J7JW74</accession>
<feature type="region of interest" description="Disordered" evidence="1">
    <location>
        <begin position="1"/>
        <end position="70"/>
    </location>
</feature>
<reference evidence="2 3" key="1">
    <citation type="submission" date="2015-04" db="EMBL/GenBank/DDBJ databases">
        <title>Lasius niger genome sequencing.</title>
        <authorList>
            <person name="Konorov E.A."/>
            <person name="Nikitin M.A."/>
            <person name="Kirill M.V."/>
            <person name="Chang P."/>
        </authorList>
    </citation>
    <scope>NUCLEOTIDE SEQUENCE [LARGE SCALE GENOMIC DNA]</scope>
    <source>
        <tissue evidence="2">Whole</tissue>
    </source>
</reference>
<dbReference type="Proteomes" id="UP000036403">
    <property type="component" value="Unassembled WGS sequence"/>
</dbReference>
<feature type="region of interest" description="Disordered" evidence="1">
    <location>
        <begin position="90"/>
        <end position="129"/>
    </location>
</feature>
<gene>
    <name evidence="2" type="ORF">RF55_23172</name>
</gene>
<feature type="compositionally biased region" description="Basic and acidic residues" evidence="1">
    <location>
        <begin position="38"/>
        <end position="60"/>
    </location>
</feature>
<evidence type="ECO:0000256" key="1">
    <source>
        <dbReference type="SAM" id="MobiDB-lite"/>
    </source>
</evidence>
<keyword evidence="3" id="KW-1185">Reference proteome</keyword>
<proteinExistence type="predicted"/>
<dbReference type="AlphaFoldDB" id="A0A0J7JW74"/>
<dbReference type="EMBL" id="LBMM01025869">
    <property type="protein sequence ID" value="KMQ82384.1"/>
    <property type="molecule type" value="Genomic_DNA"/>
</dbReference>
<comment type="caution">
    <text evidence="2">The sequence shown here is derived from an EMBL/GenBank/DDBJ whole genome shotgun (WGS) entry which is preliminary data.</text>
</comment>
<protein>
    <submittedName>
        <fullName evidence="2">Uncharacterized protein</fullName>
    </submittedName>
</protein>
<evidence type="ECO:0000313" key="3">
    <source>
        <dbReference type="Proteomes" id="UP000036403"/>
    </source>
</evidence>
<evidence type="ECO:0000313" key="2">
    <source>
        <dbReference type="EMBL" id="KMQ82384.1"/>
    </source>
</evidence>
<name>A0A0J7JW74_LASNI</name>
<organism evidence="2 3">
    <name type="scientific">Lasius niger</name>
    <name type="common">Black garden ant</name>
    <dbReference type="NCBI Taxonomy" id="67767"/>
    <lineage>
        <taxon>Eukaryota</taxon>
        <taxon>Metazoa</taxon>
        <taxon>Ecdysozoa</taxon>
        <taxon>Arthropoda</taxon>
        <taxon>Hexapoda</taxon>
        <taxon>Insecta</taxon>
        <taxon>Pterygota</taxon>
        <taxon>Neoptera</taxon>
        <taxon>Endopterygota</taxon>
        <taxon>Hymenoptera</taxon>
        <taxon>Apocrita</taxon>
        <taxon>Aculeata</taxon>
        <taxon>Formicoidea</taxon>
        <taxon>Formicidae</taxon>
        <taxon>Formicinae</taxon>
        <taxon>Lasius</taxon>
        <taxon>Lasius</taxon>
    </lineage>
</organism>
<feature type="region of interest" description="Disordered" evidence="1">
    <location>
        <begin position="148"/>
        <end position="207"/>
    </location>
</feature>